<comment type="cofactor">
    <cofactor evidence="1">
        <name>Zn(2+)</name>
        <dbReference type="ChEBI" id="CHEBI:29105"/>
    </cofactor>
</comment>
<evidence type="ECO:0000256" key="3">
    <source>
        <dbReference type="ARBA" id="ARBA00022723"/>
    </source>
</evidence>
<name>A0ABP2K8K6_9ACTN</name>
<dbReference type="SUPFAM" id="SSF50129">
    <property type="entry name" value="GroES-like"/>
    <property type="match status" value="1"/>
</dbReference>
<proteinExistence type="predicted"/>
<sequence>MAMASSPTTMRAAVLRKPGEPFVIENLNVPRPHYDEVLLKVTACGLCHSDLHALGRGDNLSGSGGFRA</sequence>
<gene>
    <name evidence="6" type="ORF">HMPREF9607_01429</name>
</gene>
<dbReference type="InterPro" id="IPR011032">
    <property type="entry name" value="GroES-like_sf"/>
</dbReference>
<reference evidence="6" key="1">
    <citation type="submission" date="2010-08" db="EMBL/GenBank/DDBJ databases">
        <authorList>
            <person name="Weinstock G."/>
            <person name="Sodergren E."/>
            <person name="Clifton S."/>
            <person name="Fulton L."/>
            <person name="Fulton B."/>
            <person name="Courtney L."/>
            <person name="Fronick C."/>
            <person name="Harrison M."/>
            <person name="Strong C."/>
            <person name="Farmer C."/>
            <person name="Delahaunty K."/>
            <person name="Markovic C."/>
            <person name="Hall O."/>
            <person name="Minx P."/>
            <person name="Tomlinson C."/>
            <person name="Mitreva M."/>
            <person name="Hou S."/>
            <person name="Chen J."/>
            <person name="Wollam A."/>
            <person name="Pepin K.H."/>
            <person name="Johnson M."/>
            <person name="Bhonagiri V."/>
            <person name="Zhang X."/>
            <person name="Suruliraj S."/>
            <person name="Warren W."/>
            <person name="Chinwalla A."/>
            <person name="Mardis E.R."/>
            <person name="Wilson R.K."/>
        </authorList>
    </citation>
    <scope>NUCLEOTIDE SEQUENCE [LARGE SCALE GENOMIC DNA]</scope>
    <source>
        <strain evidence="6">HL044PA1</strain>
    </source>
</reference>
<organism evidence="6 7">
    <name type="scientific">Cutibacterium modestum HL044PA1</name>
    <dbReference type="NCBI Taxonomy" id="765109"/>
    <lineage>
        <taxon>Bacteria</taxon>
        <taxon>Bacillati</taxon>
        <taxon>Actinomycetota</taxon>
        <taxon>Actinomycetes</taxon>
        <taxon>Propionibacteriales</taxon>
        <taxon>Propionibacteriaceae</taxon>
        <taxon>Cutibacterium</taxon>
        <taxon>Cutibacterium modestum</taxon>
    </lineage>
</organism>
<keyword evidence="3" id="KW-0479">Metal-binding</keyword>
<comment type="caution">
    <text evidence="6">The sequence shown here is derived from an EMBL/GenBank/DDBJ whole genome shotgun (WGS) entry which is preliminary data.</text>
</comment>
<accession>A0ABP2K8K6</accession>
<evidence type="ECO:0000313" key="7">
    <source>
        <dbReference type="Proteomes" id="UP000003179"/>
    </source>
</evidence>
<dbReference type="Proteomes" id="UP000003179">
    <property type="component" value="Unassembled WGS sequence"/>
</dbReference>
<dbReference type="PANTHER" id="PTHR42940:SF8">
    <property type="entry name" value="VACUOLAR PROTEIN SORTING-ASSOCIATED PROTEIN 11"/>
    <property type="match status" value="1"/>
</dbReference>
<keyword evidence="7" id="KW-1185">Reference proteome</keyword>
<dbReference type="EMBL" id="ADZU01000024">
    <property type="protein sequence ID" value="EFS92344.1"/>
    <property type="molecule type" value="Genomic_DNA"/>
</dbReference>
<keyword evidence="4" id="KW-0862">Zinc</keyword>
<evidence type="ECO:0000313" key="6">
    <source>
        <dbReference type="EMBL" id="EFS92344.1"/>
    </source>
</evidence>
<keyword evidence="5" id="KW-0560">Oxidoreductase</keyword>
<protein>
    <recommendedName>
        <fullName evidence="2">alcohol dehydrogenase</fullName>
        <ecNumber evidence="2">1.1.1.1</ecNumber>
    </recommendedName>
</protein>
<dbReference type="Gene3D" id="3.90.180.10">
    <property type="entry name" value="Medium-chain alcohol dehydrogenases, catalytic domain"/>
    <property type="match status" value="1"/>
</dbReference>
<evidence type="ECO:0000256" key="4">
    <source>
        <dbReference type="ARBA" id="ARBA00022833"/>
    </source>
</evidence>
<evidence type="ECO:0000256" key="1">
    <source>
        <dbReference type="ARBA" id="ARBA00001947"/>
    </source>
</evidence>
<evidence type="ECO:0000256" key="2">
    <source>
        <dbReference type="ARBA" id="ARBA00013190"/>
    </source>
</evidence>
<evidence type="ECO:0000256" key="5">
    <source>
        <dbReference type="ARBA" id="ARBA00023002"/>
    </source>
</evidence>
<dbReference type="EC" id="1.1.1.1" evidence="2"/>
<dbReference type="PANTHER" id="PTHR42940">
    <property type="entry name" value="ALCOHOL DEHYDROGENASE 1-RELATED"/>
    <property type="match status" value="1"/>
</dbReference>